<name>A0A315ZYT5_9FIRM</name>
<dbReference type="Proteomes" id="UP000254051">
    <property type="component" value="Unassembled WGS sequence"/>
</dbReference>
<sequence length="72" mass="8034">MDIGKAKRAIKNLAKQKGISEGEVRREIEVAIAEGMKSPEPQAQSFWKTIPHKGEKPTPEEVIAYIADMTKQ</sequence>
<dbReference type="EMBL" id="UHJJ01000003">
    <property type="protein sequence ID" value="SUQ13404.1"/>
    <property type="molecule type" value="Genomic_DNA"/>
</dbReference>
<proteinExistence type="predicted"/>
<dbReference type="OrthoDB" id="1825248at2"/>
<evidence type="ECO:0000313" key="2">
    <source>
        <dbReference type="Proteomes" id="UP000254051"/>
    </source>
</evidence>
<dbReference type="Gene3D" id="1.10.10.10">
    <property type="entry name" value="Winged helix-like DNA-binding domain superfamily/Winged helix DNA-binding domain"/>
    <property type="match status" value="1"/>
</dbReference>
<dbReference type="AlphaFoldDB" id="A0A315ZYT5"/>
<accession>A0A315ZYT5</accession>
<reference evidence="2" key="1">
    <citation type="submission" date="2017-07" db="EMBL/GenBank/DDBJ databases">
        <authorList>
            <person name="Varghese N."/>
            <person name="Submissions S."/>
        </authorList>
    </citation>
    <scope>NUCLEOTIDE SEQUENCE [LARGE SCALE GENOMIC DNA]</scope>
    <source>
        <strain evidence="2">NLAE-zl-C134</strain>
    </source>
</reference>
<evidence type="ECO:0008006" key="3">
    <source>
        <dbReference type="Google" id="ProtNLM"/>
    </source>
</evidence>
<organism evidence="1 2">
    <name type="scientific">Faecalicatena contorta</name>
    <dbReference type="NCBI Taxonomy" id="39482"/>
    <lineage>
        <taxon>Bacteria</taxon>
        <taxon>Bacillati</taxon>
        <taxon>Bacillota</taxon>
        <taxon>Clostridia</taxon>
        <taxon>Lachnospirales</taxon>
        <taxon>Lachnospiraceae</taxon>
        <taxon>Faecalicatena</taxon>
    </lineage>
</organism>
<dbReference type="RefSeq" id="WP_109709397.1">
    <property type="nucleotide sequence ID" value="NZ_QGDS01000003.1"/>
</dbReference>
<keyword evidence="2" id="KW-1185">Reference proteome</keyword>
<gene>
    <name evidence="1" type="ORF">SAMN05216529_103132</name>
</gene>
<protein>
    <recommendedName>
        <fullName evidence="3">Sporulation initiation factor Spo0A C terminal</fullName>
    </recommendedName>
</protein>
<evidence type="ECO:0000313" key="1">
    <source>
        <dbReference type="EMBL" id="SUQ13404.1"/>
    </source>
</evidence>
<dbReference type="InterPro" id="IPR036388">
    <property type="entry name" value="WH-like_DNA-bd_sf"/>
</dbReference>